<accession>A0AAV9QBU3</accession>
<gene>
    <name evidence="1" type="ORF">LTR25_003794</name>
</gene>
<sequence length="208" mass="23515">MSSSHEYGIDLSNGSTITHGIGANIKNPFKAVPVVMHEFDPGTRSFKGQFGFIEFSTEYRLPRHVHIASAESTTDRRFICERIVVLDGVALVELNGEIYVIPPRSLVTIGPGVPHTWTACPPGVTIAEGTSNIMSEGKFLMLYEYEETTAFFPTRQIETINNVEEYERCDDLESIRIPKLSAQDVHERCWFAWDRMLTRRSADGRSRE</sequence>
<keyword evidence="2" id="KW-1185">Reference proteome</keyword>
<dbReference type="SUPFAM" id="SSF51182">
    <property type="entry name" value="RmlC-like cupins"/>
    <property type="match status" value="1"/>
</dbReference>
<evidence type="ECO:0000313" key="2">
    <source>
        <dbReference type="Proteomes" id="UP001345827"/>
    </source>
</evidence>
<dbReference type="Proteomes" id="UP001345827">
    <property type="component" value="Unassembled WGS sequence"/>
</dbReference>
<dbReference type="AlphaFoldDB" id="A0AAV9QBU3"/>
<name>A0AAV9QBU3_9PEZI</name>
<organism evidence="1 2">
    <name type="scientific">Vermiconidia calcicola</name>
    <dbReference type="NCBI Taxonomy" id="1690605"/>
    <lineage>
        <taxon>Eukaryota</taxon>
        <taxon>Fungi</taxon>
        <taxon>Dikarya</taxon>
        <taxon>Ascomycota</taxon>
        <taxon>Pezizomycotina</taxon>
        <taxon>Dothideomycetes</taxon>
        <taxon>Dothideomycetidae</taxon>
        <taxon>Mycosphaerellales</taxon>
        <taxon>Extremaceae</taxon>
        <taxon>Vermiconidia</taxon>
    </lineage>
</organism>
<dbReference type="InterPro" id="IPR011051">
    <property type="entry name" value="RmlC_Cupin_sf"/>
</dbReference>
<reference evidence="1 2" key="1">
    <citation type="submission" date="2023-06" db="EMBL/GenBank/DDBJ databases">
        <title>Black Yeasts Isolated from many extreme environments.</title>
        <authorList>
            <person name="Coleine C."/>
            <person name="Stajich J.E."/>
            <person name="Selbmann L."/>
        </authorList>
    </citation>
    <scope>NUCLEOTIDE SEQUENCE [LARGE SCALE GENOMIC DNA]</scope>
    <source>
        <strain evidence="1 2">CCFEE 5887</strain>
    </source>
</reference>
<dbReference type="EMBL" id="JAXLQG010000005">
    <property type="protein sequence ID" value="KAK5540089.1"/>
    <property type="molecule type" value="Genomic_DNA"/>
</dbReference>
<proteinExistence type="predicted"/>
<dbReference type="Gene3D" id="2.60.120.10">
    <property type="entry name" value="Jelly Rolls"/>
    <property type="match status" value="1"/>
</dbReference>
<dbReference type="InterPro" id="IPR014710">
    <property type="entry name" value="RmlC-like_jellyroll"/>
</dbReference>
<protein>
    <submittedName>
        <fullName evidence="1">Uncharacterized protein</fullName>
    </submittedName>
</protein>
<comment type="caution">
    <text evidence="1">The sequence shown here is derived from an EMBL/GenBank/DDBJ whole genome shotgun (WGS) entry which is preliminary data.</text>
</comment>
<evidence type="ECO:0000313" key="1">
    <source>
        <dbReference type="EMBL" id="KAK5540089.1"/>
    </source>
</evidence>